<feature type="compositionally biased region" description="Basic and acidic residues" evidence="2">
    <location>
        <begin position="617"/>
        <end position="630"/>
    </location>
</feature>
<reference evidence="6" key="1">
    <citation type="submission" date="2023-03" db="UniProtKB">
        <authorList>
            <consortium name="WormBaseParasite"/>
        </authorList>
    </citation>
    <scope>IDENTIFICATION</scope>
</reference>
<feature type="domain" description="Polyprotein allergen nematode" evidence="4">
    <location>
        <begin position="901"/>
        <end position="1020"/>
    </location>
</feature>
<feature type="domain" description="Polyprotein allergen nematode" evidence="4">
    <location>
        <begin position="75"/>
        <end position="188"/>
    </location>
</feature>
<dbReference type="InterPro" id="IPR032487">
    <property type="entry name" value="ABA-1_nematode"/>
</dbReference>
<dbReference type="Proteomes" id="UP000036681">
    <property type="component" value="Unplaced"/>
</dbReference>
<feature type="domain" description="Polyprotein allergen nematode" evidence="4">
    <location>
        <begin position="768"/>
        <end position="887"/>
    </location>
</feature>
<accession>A0A9J2PQW3</accession>
<evidence type="ECO:0000313" key="6">
    <source>
        <dbReference type="WBParaSite" id="ALUE_0001169901-mRNA-1"/>
    </source>
</evidence>
<sequence>MNLWQLAWLSLMLGCALARPPSHSESIDTVKTITNAEDGDISKKIRNAQWEVDAEREMSVGLFDLFGRNSRHRRSYELHDWMTEQQKQQIRSMGSSNVAPLEIKKKIVEFFEQLPPQTKETWNAKYKDQCAEWIKKVASEEEIAELENLREKKDFGTLHAKLAEYKTRLSDEDKAKVDLWKDVCKKLWELDIKEKALRRLRRELSQYREYLQWMSDKQYKSLENLKEEGASTEQLHAKVKEYFNELPAEKQETIKGEFKKKCVAWIKEVANEEQIEELKTLHEKGDMAAVNAKIESYFTKLSAPRQERITKLRALCKEAWGVSAPSRSRREIDAAYKEWIAWMTDSQKSELESMRAAGSSFDEIHEKISGYFGQLDAGRRNELVKEYKDKCKSYFSAMSGEDELKQMTKLYESGEYEKVKEIVDTVIERQPDDKRKHAKNLQKVCYEVYHKAKQSKTRRDIDALMDKHLTWLTYEQRAEIKRLKQDGGSTDDIKAKLMTFLKSLGEEEQKTATERTKHSCYAWLREVATDEEIDELERLHQWDHAACKKKVREYIQRLSPEKQEAVNRDLAVCEQIWYNHHQHNLHHHRRRGLKKGSSSSEDSNERDGRHRSGQHSMKSERVRRGESPQHTMEHYLKTYLSWLTEEQKEKLKEMKEAGKTKAEIQHEVMRYYDQLHGEEKQQATEKLKVGCKMLLKGIIGEEKVVELRNMKEAGADIQELQQKVEKMLSEVTDEKQKEKVHEYGPACKKIFGATTLQHHRRRRHHFTLESSLDTHLKWLSQEQKDELLKMKKDGKAKKELEAKILHYYDELEGDAKKEATEHLKGGCREILKHVVGEEKAAELKNLKDSGASKEELKAKVEEALHAVTDEEKKQYIADFGPACKKIYGVHTSRRRRHHFTLESSLDTHLKWLSQEQKDELLKMKKDGKTKKDLQAKILHYYDELEGDAKKEATEHLKDGCREILKHVVGEEKEAELKKLKDSGASKEEVKAKVEEALHAVTDEEKKQYIADFGPACKKIFGAAHTSRRRRHHFTLESSLDTHLKWLSQEQKDELLKMKKDGKTKKELEAKILHYYDELEGDAKKEATEQLKGGCREILKHVVGEEKAAELKNLKDSGASKEELKAKVEEALHAVTDEEKKQYIADFGPACKKIYGVHTSRRRRYHAEDGTVGRYFETDLKWLSANEIEEMRKIRSGMDMHIKFLGEEPANELNSMKKSGASAVELTVKFEKVTTGVDDQELDRF</sequence>
<evidence type="ECO:0000313" key="5">
    <source>
        <dbReference type="Proteomes" id="UP000036681"/>
    </source>
</evidence>
<dbReference type="Gene3D" id="1.10.533.30">
    <property type="entry name" value="Nematode polyprotein allergen ABA-1"/>
    <property type="match status" value="8"/>
</dbReference>
<dbReference type="WBParaSite" id="ALUE_0001169901-mRNA-1">
    <property type="protein sequence ID" value="ALUE_0001169901-mRNA-1"/>
    <property type="gene ID" value="ALUE_0001169901"/>
</dbReference>
<feature type="domain" description="Polyprotein allergen nematode" evidence="4">
    <location>
        <begin position="630"/>
        <end position="751"/>
    </location>
</feature>
<feature type="domain" description="Polyprotein allergen nematode" evidence="4">
    <location>
        <begin position="1035"/>
        <end position="1154"/>
    </location>
</feature>
<feature type="domain" description="Polyprotein allergen nematode" evidence="4">
    <location>
        <begin position="329"/>
        <end position="449"/>
    </location>
</feature>
<protein>
    <submittedName>
        <fullName evidence="6">Polyprotein allergen nematode domain-containing protein</fullName>
    </submittedName>
</protein>
<name>A0A9J2PQW3_ASCLU</name>
<dbReference type="InterPro" id="IPR038289">
    <property type="entry name" value="DVA-1_sf"/>
</dbReference>
<proteinExistence type="predicted"/>
<feature type="compositionally biased region" description="Basic residues" evidence="2">
    <location>
        <begin position="583"/>
        <end position="594"/>
    </location>
</feature>
<organism evidence="5 6">
    <name type="scientific">Ascaris lumbricoides</name>
    <name type="common">Giant roundworm</name>
    <dbReference type="NCBI Taxonomy" id="6252"/>
    <lineage>
        <taxon>Eukaryota</taxon>
        <taxon>Metazoa</taxon>
        <taxon>Ecdysozoa</taxon>
        <taxon>Nematoda</taxon>
        <taxon>Chromadorea</taxon>
        <taxon>Rhabditida</taxon>
        <taxon>Spirurina</taxon>
        <taxon>Ascaridomorpha</taxon>
        <taxon>Ascaridoidea</taxon>
        <taxon>Ascarididae</taxon>
        <taxon>Ascaris</taxon>
    </lineage>
</organism>
<feature type="region of interest" description="Disordered" evidence="2">
    <location>
        <begin position="583"/>
        <end position="630"/>
    </location>
</feature>
<keyword evidence="5" id="KW-1185">Reference proteome</keyword>
<evidence type="ECO:0000256" key="2">
    <source>
        <dbReference type="SAM" id="MobiDB-lite"/>
    </source>
</evidence>
<evidence type="ECO:0000259" key="4">
    <source>
        <dbReference type="Pfam" id="PF16469"/>
    </source>
</evidence>
<feature type="chain" id="PRO_5039932082" evidence="3">
    <location>
        <begin position="19"/>
        <end position="1244"/>
    </location>
</feature>
<dbReference type="AlphaFoldDB" id="A0A9J2PQW3"/>
<keyword evidence="3" id="KW-0732">Signal</keyword>
<dbReference type="Pfam" id="PF16469">
    <property type="entry name" value="NPA"/>
    <property type="match status" value="8"/>
</dbReference>
<keyword evidence="1" id="KW-0175">Coiled coil</keyword>
<feature type="coiled-coil region" evidence="1">
    <location>
        <begin position="710"/>
        <end position="737"/>
    </location>
</feature>
<feature type="signal peptide" evidence="3">
    <location>
        <begin position="1"/>
        <end position="18"/>
    </location>
</feature>
<feature type="domain" description="Polyprotein allergen nematode" evidence="4">
    <location>
        <begin position="206"/>
        <end position="320"/>
    </location>
</feature>
<feature type="domain" description="Polyprotein allergen nematode" evidence="4">
    <location>
        <begin position="458"/>
        <end position="577"/>
    </location>
</feature>
<evidence type="ECO:0000256" key="1">
    <source>
        <dbReference type="SAM" id="Coils"/>
    </source>
</evidence>
<evidence type="ECO:0000256" key="3">
    <source>
        <dbReference type="SAM" id="SignalP"/>
    </source>
</evidence>